<evidence type="ECO:0000313" key="1">
    <source>
        <dbReference type="EMBL" id="TRY67761.1"/>
    </source>
</evidence>
<evidence type="ECO:0000313" key="2">
    <source>
        <dbReference type="Proteomes" id="UP000318571"/>
    </source>
</evidence>
<dbReference type="EMBL" id="VCGU01000011">
    <property type="protein sequence ID" value="TRY67761.1"/>
    <property type="molecule type" value="Genomic_DNA"/>
</dbReference>
<dbReference type="AlphaFoldDB" id="A0A553NQQ0"/>
<dbReference type="Proteomes" id="UP000318571">
    <property type="component" value="Chromosome 4"/>
</dbReference>
<name>A0A553NQQ0_TIGCA</name>
<organism evidence="1 2">
    <name type="scientific">Tigriopus californicus</name>
    <name type="common">Marine copepod</name>
    <dbReference type="NCBI Taxonomy" id="6832"/>
    <lineage>
        <taxon>Eukaryota</taxon>
        <taxon>Metazoa</taxon>
        <taxon>Ecdysozoa</taxon>
        <taxon>Arthropoda</taxon>
        <taxon>Crustacea</taxon>
        <taxon>Multicrustacea</taxon>
        <taxon>Hexanauplia</taxon>
        <taxon>Copepoda</taxon>
        <taxon>Harpacticoida</taxon>
        <taxon>Harpacticidae</taxon>
        <taxon>Tigriopus</taxon>
    </lineage>
</organism>
<reference evidence="1 2" key="1">
    <citation type="journal article" date="2018" name="Nat. Ecol. Evol.">
        <title>Genomic signatures of mitonuclear coevolution across populations of Tigriopus californicus.</title>
        <authorList>
            <person name="Barreto F.S."/>
            <person name="Watson E.T."/>
            <person name="Lima T.G."/>
            <person name="Willett C.S."/>
            <person name="Edmands S."/>
            <person name="Li W."/>
            <person name="Burton R.S."/>
        </authorList>
    </citation>
    <scope>NUCLEOTIDE SEQUENCE [LARGE SCALE GENOMIC DNA]</scope>
    <source>
        <strain evidence="1 2">San Diego</strain>
    </source>
</reference>
<proteinExistence type="predicted"/>
<sequence>MQLNELNPIIKPNDTFGTDSVAAAKITVFDYWNRGWRWPLLTVVTENLGLKCRNGGIFGFVGSVPPVYPPKIPSFLFPCGIPNIAVFCEEFKRYSDSVKQTCSCDAFGVEHILIGFHPI</sequence>
<keyword evidence="2" id="KW-1185">Reference proteome</keyword>
<gene>
    <name evidence="1" type="ORF">TCAL_16924</name>
</gene>
<protein>
    <submittedName>
        <fullName evidence="1">Uncharacterized protein</fullName>
    </submittedName>
</protein>
<accession>A0A553NQQ0</accession>
<comment type="caution">
    <text evidence="1">The sequence shown here is derived from an EMBL/GenBank/DDBJ whole genome shotgun (WGS) entry which is preliminary data.</text>
</comment>